<evidence type="ECO:0000313" key="3">
    <source>
        <dbReference type="Proteomes" id="UP000234752"/>
    </source>
</evidence>
<dbReference type="EMBL" id="CP025613">
    <property type="protein sequence ID" value="AUN32949.1"/>
    <property type="molecule type" value="Genomic_DNA"/>
</dbReference>
<dbReference type="PANTHER" id="PTHR42208">
    <property type="entry name" value="HEAVY METAL TRANSPORTER-RELATED"/>
    <property type="match status" value="1"/>
</dbReference>
<feature type="domain" description="Urease accessory protein UreH-like transmembrane" evidence="1">
    <location>
        <begin position="11"/>
        <end position="220"/>
    </location>
</feature>
<name>A0A2K9NIN9_9PROT</name>
<dbReference type="KEGG" id="ncb:C0V82_21235"/>
<dbReference type="Proteomes" id="UP000234752">
    <property type="component" value="Plasmid unnamed1"/>
</dbReference>
<evidence type="ECO:0000259" key="1">
    <source>
        <dbReference type="Pfam" id="PF13386"/>
    </source>
</evidence>
<dbReference type="OrthoDB" id="5574095at2"/>
<geneLocation type="plasmid" evidence="2 3">
    <name>unnamed1</name>
</geneLocation>
<evidence type="ECO:0000313" key="2">
    <source>
        <dbReference type="EMBL" id="AUN32949.1"/>
    </source>
</evidence>
<keyword evidence="2" id="KW-0614">Plasmid</keyword>
<sequence>MDFMVWSLAVAMFTTGMLGGLSHCVGMCGPFVLAQVGACANLPGPVLLRARGSMLLPYHLGRITTYAGLGALVAAGGGAVTRMTGVSWLLAFILGLAALLFLRQGLVGLFPRLAGGTGGGLAIGLGQRLTAPLRPLFARPIGLNGYLLGLTLGLLPCGLVYAGLASAMGTGDPLAGLIMMAAFGAGTVPALLAIGLLGGAAAHRWRSTAARVTPLLMLVNAFLVGRMAWHMLG</sequence>
<keyword evidence="3" id="KW-1185">Reference proteome</keyword>
<accession>A0A2K9NIN9</accession>
<dbReference type="RefSeq" id="WP_102114476.1">
    <property type="nucleotide sequence ID" value="NZ_BMGN01000001.1"/>
</dbReference>
<dbReference type="PANTHER" id="PTHR42208:SF1">
    <property type="entry name" value="HEAVY METAL TRANSPORTER"/>
    <property type="match status" value="1"/>
</dbReference>
<proteinExistence type="predicted"/>
<organism evidence="2 3">
    <name type="scientific">Niveispirillum cyanobacteriorum</name>
    <dbReference type="NCBI Taxonomy" id="1612173"/>
    <lineage>
        <taxon>Bacteria</taxon>
        <taxon>Pseudomonadati</taxon>
        <taxon>Pseudomonadota</taxon>
        <taxon>Alphaproteobacteria</taxon>
        <taxon>Rhodospirillales</taxon>
        <taxon>Azospirillaceae</taxon>
        <taxon>Niveispirillum</taxon>
    </lineage>
</organism>
<dbReference type="AlphaFoldDB" id="A0A2K9NIN9"/>
<dbReference type="Pfam" id="PF13386">
    <property type="entry name" value="DsbD_2"/>
    <property type="match status" value="1"/>
</dbReference>
<gene>
    <name evidence="2" type="ORF">C0V82_21235</name>
</gene>
<dbReference type="InterPro" id="IPR039447">
    <property type="entry name" value="UreH-like_TM_dom"/>
</dbReference>
<protein>
    <submittedName>
        <fullName evidence="2">Sulfite exporter TauE/SafE family protein</fullName>
    </submittedName>
</protein>
<reference evidence="2 3" key="1">
    <citation type="submission" date="2017-12" db="EMBL/GenBank/DDBJ databases">
        <title>Genomes of bacteria within cyanobacterial aggregates.</title>
        <authorList>
            <person name="Cai H."/>
        </authorList>
    </citation>
    <scope>NUCLEOTIDE SEQUENCE [LARGE SCALE GENOMIC DNA]</scope>
    <source>
        <strain evidence="2 3">TH16</strain>
        <plasmid evidence="2 3">unnamed1</plasmid>
    </source>
</reference>